<evidence type="ECO:0000313" key="2">
    <source>
        <dbReference type="Proteomes" id="UP000266723"/>
    </source>
</evidence>
<accession>A0ABQ7ERF7</accession>
<organism evidence="1 2">
    <name type="scientific">Brassica cretica</name>
    <name type="common">Mustard</name>
    <dbReference type="NCBI Taxonomy" id="69181"/>
    <lineage>
        <taxon>Eukaryota</taxon>
        <taxon>Viridiplantae</taxon>
        <taxon>Streptophyta</taxon>
        <taxon>Embryophyta</taxon>
        <taxon>Tracheophyta</taxon>
        <taxon>Spermatophyta</taxon>
        <taxon>Magnoliopsida</taxon>
        <taxon>eudicotyledons</taxon>
        <taxon>Gunneridae</taxon>
        <taxon>Pentapetalae</taxon>
        <taxon>rosids</taxon>
        <taxon>malvids</taxon>
        <taxon>Brassicales</taxon>
        <taxon>Brassicaceae</taxon>
        <taxon>Brassiceae</taxon>
        <taxon>Brassica</taxon>
    </lineage>
</organism>
<protein>
    <submittedName>
        <fullName evidence="1">Uncharacterized protein</fullName>
    </submittedName>
</protein>
<name>A0ABQ7ERF7_BRACR</name>
<dbReference type="EMBL" id="QGKV02000297">
    <property type="protein sequence ID" value="KAF3605611.1"/>
    <property type="molecule type" value="Genomic_DNA"/>
</dbReference>
<dbReference type="Proteomes" id="UP000266723">
    <property type="component" value="Unassembled WGS sequence"/>
</dbReference>
<proteinExistence type="predicted"/>
<comment type="caution">
    <text evidence="1">The sequence shown here is derived from an EMBL/GenBank/DDBJ whole genome shotgun (WGS) entry which is preliminary data.</text>
</comment>
<reference evidence="1 2" key="1">
    <citation type="journal article" date="2020" name="BMC Genomics">
        <title>Intraspecific diversification of the crop wild relative Brassica cretica Lam. using demographic model selection.</title>
        <authorList>
            <person name="Kioukis A."/>
            <person name="Michalopoulou V.A."/>
            <person name="Briers L."/>
            <person name="Pirintsos S."/>
            <person name="Studholme D.J."/>
            <person name="Pavlidis P."/>
            <person name="Sarris P.F."/>
        </authorList>
    </citation>
    <scope>NUCLEOTIDE SEQUENCE [LARGE SCALE GENOMIC DNA]</scope>
    <source>
        <strain evidence="2">cv. PFS-1207/04</strain>
    </source>
</reference>
<keyword evidence="2" id="KW-1185">Reference proteome</keyword>
<evidence type="ECO:0000313" key="1">
    <source>
        <dbReference type="EMBL" id="KAF3605611.1"/>
    </source>
</evidence>
<sequence>MDHHLAYLLPNGWEANGYSLKLIQMMKLTLAFQEVEESEMADSYAHGDYF</sequence>
<gene>
    <name evidence="1" type="ORF">DY000_02047496</name>
</gene>